<evidence type="ECO:0000313" key="1">
    <source>
        <dbReference type="EMBL" id="QCO19360.1"/>
    </source>
</evidence>
<accession>A0A4D8RDF6</accession>
<dbReference type="Proteomes" id="UP000298693">
    <property type="component" value="Plasmid p3"/>
</dbReference>
<sequence length="135" mass="14271">MSRSRTCWGCGQASLRGAKARLRPLFLQAGTAASAGAFLDGLLGPERRKTGWMRADGVGAAQIDSGVAVRVDAVHVVHGGSAGIPVQLRSHRPRAGCGAPGIPARPRFLLRGRLVLRGDAFRDRRGGRPGRWRGA</sequence>
<gene>
    <name evidence="1" type="ORF">D3869_29320</name>
</gene>
<evidence type="ECO:0000313" key="2">
    <source>
        <dbReference type="Proteomes" id="UP000298693"/>
    </source>
</evidence>
<proteinExistence type="predicted"/>
<organism evidence="1 2">
    <name type="scientific">Azospirillum brasilense</name>
    <dbReference type="NCBI Taxonomy" id="192"/>
    <lineage>
        <taxon>Bacteria</taxon>
        <taxon>Pseudomonadati</taxon>
        <taxon>Pseudomonadota</taxon>
        <taxon>Alphaproteobacteria</taxon>
        <taxon>Rhodospirillales</taxon>
        <taxon>Azospirillaceae</taxon>
        <taxon>Azospirillum</taxon>
    </lineage>
</organism>
<protein>
    <submittedName>
        <fullName evidence="1">Uncharacterized protein</fullName>
    </submittedName>
</protein>
<dbReference type="AlphaFoldDB" id="A0A4D8RDF6"/>
<dbReference type="EMBL" id="CP032349">
    <property type="protein sequence ID" value="QCO19360.1"/>
    <property type="molecule type" value="Genomic_DNA"/>
</dbReference>
<keyword evidence="1" id="KW-0614">Plasmid</keyword>
<name>A0A4D8RDF6_AZOBR</name>
<reference evidence="1 2" key="1">
    <citation type="submission" date="2018-09" db="EMBL/GenBank/DDBJ databases">
        <title>Whole genome based analysis of evolution and adaptive divergence in Indian and Brazilian strains of Azospirillum brasilense.</title>
        <authorList>
            <person name="Singh C."/>
            <person name="Tripathi A.K."/>
        </authorList>
    </citation>
    <scope>NUCLEOTIDE SEQUENCE [LARGE SCALE GENOMIC DNA]</scope>
    <source>
        <strain evidence="1 2">MTCC4039</strain>
        <plasmid evidence="1 2">p3</plasmid>
    </source>
</reference>
<geneLocation type="plasmid" evidence="1">
    <name>p3</name>
</geneLocation>